<keyword evidence="4" id="KW-1185">Reference proteome</keyword>
<dbReference type="EMBL" id="VOOS01000001">
    <property type="protein sequence ID" value="TXB67167.1"/>
    <property type="molecule type" value="Genomic_DNA"/>
</dbReference>
<dbReference type="RefSeq" id="WP_147098462.1">
    <property type="nucleotide sequence ID" value="NZ_VOOS01000001.1"/>
</dbReference>
<comment type="caution">
    <text evidence="3">The sequence shown here is derived from an EMBL/GenBank/DDBJ whole genome shotgun (WGS) entry which is preliminary data.</text>
</comment>
<organism evidence="3 4">
    <name type="scientific">Vicingus serpentipes</name>
    <dbReference type="NCBI Taxonomy" id="1926625"/>
    <lineage>
        <taxon>Bacteria</taxon>
        <taxon>Pseudomonadati</taxon>
        <taxon>Bacteroidota</taxon>
        <taxon>Flavobacteriia</taxon>
        <taxon>Flavobacteriales</taxon>
        <taxon>Vicingaceae</taxon>
        <taxon>Vicingus</taxon>
    </lineage>
</organism>
<keyword evidence="2" id="KW-0732">Signal</keyword>
<sequence>MRKSLYSKVLTIVFLLSLIPLASSMQSCSKKPGYNSPRNGGAKVKSSGSIGNRKHKNSHVWGR</sequence>
<dbReference type="Proteomes" id="UP000321721">
    <property type="component" value="Unassembled WGS sequence"/>
</dbReference>
<dbReference type="AlphaFoldDB" id="A0A5C6RYN2"/>
<feature type="compositionally biased region" description="Basic residues" evidence="1">
    <location>
        <begin position="52"/>
        <end position="63"/>
    </location>
</feature>
<feature type="chain" id="PRO_5022662308" description="Quinol oxidase subunit 4" evidence="2">
    <location>
        <begin position="23"/>
        <end position="63"/>
    </location>
</feature>
<accession>A0A5C6RYN2</accession>
<reference evidence="3 4" key="1">
    <citation type="submission" date="2019-08" db="EMBL/GenBank/DDBJ databases">
        <title>Genome of Vicingus serpentipes NCIMB 15042.</title>
        <authorList>
            <person name="Bowman J.P."/>
        </authorList>
    </citation>
    <scope>NUCLEOTIDE SEQUENCE [LARGE SCALE GENOMIC DNA]</scope>
    <source>
        <strain evidence="3 4">NCIMB 15042</strain>
    </source>
</reference>
<evidence type="ECO:0008006" key="5">
    <source>
        <dbReference type="Google" id="ProtNLM"/>
    </source>
</evidence>
<proteinExistence type="predicted"/>
<name>A0A5C6RYN2_9FLAO</name>
<evidence type="ECO:0000313" key="3">
    <source>
        <dbReference type="EMBL" id="TXB67167.1"/>
    </source>
</evidence>
<evidence type="ECO:0000256" key="1">
    <source>
        <dbReference type="SAM" id="MobiDB-lite"/>
    </source>
</evidence>
<protein>
    <recommendedName>
        <fullName evidence="5">Quinol oxidase subunit 4</fullName>
    </recommendedName>
</protein>
<evidence type="ECO:0000256" key="2">
    <source>
        <dbReference type="SAM" id="SignalP"/>
    </source>
</evidence>
<evidence type="ECO:0000313" key="4">
    <source>
        <dbReference type="Proteomes" id="UP000321721"/>
    </source>
</evidence>
<gene>
    <name evidence="3" type="ORF">FRY74_02990</name>
</gene>
<feature type="signal peptide" evidence="2">
    <location>
        <begin position="1"/>
        <end position="22"/>
    </location>
</feature>
<dbReference type="PROSITE" id="PS51257">
    <property type="entry name" value="PROKAR_LIPOPROTEIN"/>
    <property type="match status" value="1"/>
</dbReference>
<feature type="region of interest" description="Disordered" evidence="1">
    <location>
        <begin position="26"/>
        <end position="63"/>
    </location>
</feature>